<evidence type="ECO:0000313" key="11">
    <source>
        <dbReference type="WBParaSite" id="scaffold5462_cov240.g9568"/>
    </source>
</evidence>
<dbReference type="InterPro" id="IPR006693">
    <property type="entry name" value="AB_hydrolase_lipase"/>
</dbReference>
<keyword evidence="10" id="KW-1185">Reference proteome</keyword>
<keyword evidence="4" id="KW-0442">Lipid degradation</keyword>
<evidence type="ECO:0000259" key="8">
    <source>
        <dbReference type="Pfam" id="PF00561"/>
    </source>
</evidence>
<dbReference type="Gene3D" id="3.40.50.1820">
    <property type="entry name" value="alpha/beta hydrolase"/>
    <property type="match status" value="1"/>
</dbReference>
<evidence type="ECO:0000256" key="6">
    <source>
        <dbReference type="ARBA" id="ARBA00023180"/>
    </source>
</evidence>
<dbReference type="Proteomes" id="UP000887561">
    <property type="component" value="Unplaced"/>
</dbReference>
<sequence length="408" mass="46593">MFNLFLISLLIFILNTSFVLSQEPISLRKELPEERLTVPGIIKYYGYTCEIHKVITDDGYILEIHRIPFGRNFNETEQKKPRKVVSNLPHQSLAFLLADAGFDVWMGNVRGNLYSKDHEKLSRIADEYWDFTWDKMSSIDLPAMINKALEVSGQSKLYYVGHSQGTLIMFAQLSNNNREFVAKISKFYALAPVATIKYIRGLIDVLGKLFGIQLDILNRYFGSKEFLPSDIITQQIARTLCGANWQKPACQNIMFLIGGTDSKQMNQTRVPVYATHAPAGTSTRNIAHWNLMSLAEEKPLPDSISLQLGLHYFSEFKTTADDLIKGQNTPNKEQKQRRALLSLRRAILCFHARYPMLSERCYREGALFMDQISNGDKSLLQLRNLFSMLIYQTRCNTDASSSNTDLTQ</sequence>
<feature type="signal peptide" evidence="7">
    <location>
        <begin position="1"/>
        <end position="21"/>
    </location>
</feature>
<evidence type="ECO:0000256" key="5">
    <source>
        <dbReference type="ARBA" id="ARBA00023098"/>
    </source>
</evidence>
<proteinExistence type="inferred from homology"/>
<comment type="similarity">
    <text evidence="1">Belongs to the AB hydrolase superfamily. Lipase family.</text>
</comment>
<evidence type="ECO:0000256" key="1">
    <source>
        <dbReference type="ARBA" id="ARBA00010701"/>
    </source>
</evidence>
<protein>
    <submittedName>
        <fullName evidence="11">Lipase</fullName>
    </submittedName>
</protein>
<evidence type="ECO:0000313" key="10">
    <source>
        <dbReference type="Proteomes" id="UP000887561"/>
    </source>
</evidence>
<keyword evidence="2 7" id="KW-0732">Signal</keyword>
<dbReference type="AlphaFoldDB" id="A0A915MXY1"/>
<dbReference type="WBParaSite" id="scaffold5462_cov240.g9568">
    <property type="protein sequence ID" value="scaffold5462_cov240.g9568"/>
    <property type="gene ID" value="scaffold5462_cov240.g9568"/>
</dbReference>
<evidence type="ECO:0000259" key="9">
    <source>
        <dbReference type="Pfam" id="PF04083"/>
    </source>
</evidence>
<feature type="domain" description="Partial AB-hydrolase lipase" evidence="9">
    <location>
        <begin position="40"/>
        <end position="85"/>
    </location>
</feature>
<keyword evidence="5" id="KW-0443">Lipid metabolism</keyword>
<name>A0A915MXY1_MELJA</name>
<feature type="chain" id="PRO_5038100403" evidence="7">
    <location>
        <begin position="22"/>
        <end position="408"/>
    </location>
</feature>
<dbReference type="Pfam" id="PF04083">
    <property type="entry name" value="Abhydro_lipase"/>
    <property type="match status" value="1"/>
</dbReference>
<dbReference type="Pfam" id="PF00561">
    <property type="entry name" value="Abhydrolase_1"/>
    <property type="match status" value="1"/>
</dbReference>
<dbReference type="PANTHER" id="PTHR11005">
    <property type="entry name" value="LYSOSOMAL ACID LIPASE-RELATED"/>
    <property type="match status" value="1"/>
</dbReference>
<dbReference type="GO" id="GO:0016787">
    <property type="term" value="F:hydrolase activity"/>
    <property type="evidence" value="ECO:0007669"/>
    <property type="project" value="UniProtKB-KW"/>
</dbReference>
<feature type="domain" description="AB hydrolase-1" evidence="8">
    <location>
        <begin position="87"/>
        <end position="196"/>
    </location>
</feature>
<reference evidence="11" key="1">
    <citation type="submission" date="2022-11" db="UniProtKB">
        <authorList>
            <consortium name="WormBaseParasite"/>
        </authorList>
    </citation>
    <scope>IDENTIFICATION</scope>
</reference>
<organism evidence="10 11">
    <name type="scientific">Meloidogyne javanica</name>
    <name type="common">Root-knot nematode worm</name>
    <dbReference type="NCBI Taxonomy" id="6303"/>
    <lineage>
        <taxon>Eukaryota</taxon>
        <taxon>Metazoa</taxon>
        <taxon>Ecdysozoa</taxon>
        <taxon>Nematoda</taxon>
        <taxon>Chromadorea</taxon>
        <taxon>Rhabditida</taxon>
        <taxon>Tylenchina</taxon>
        <taxon>Tylenchomorpha</taxon>
        <taxon>Tylenchoidea</taxon>
        <taxon>Meloidogynidae</taxon>
        <taxon>Meloidogyninae</taxon>
        <taxon>Meloidogyne</taxon>
        <taxon>Meloidogyne incognita group</taxon>
    </lineage>
</organism>
<dbReference type="FunFam" id="3.40.50.1820:FF:000057">
    <property type="entry name" value="Lipase"/>
    <property type="match status" value="1"/>
</dbReference>
<evidence type="ECO:0000256" key="2">
    <source>
        <dbReference type="ARBA" id="ARBA00022729"/>
    </source>
</evidence>
<keyword evidence="3" id="KW-0378">Hydrolase</keyword>
<accession>A0A915MXY1</accession>
<evidence type="ECO:0000256" key="4">
    <source>
        <dbReference type="ARBA" id="ARBA00022963"/>
    </source>
</evidence>
<dbReference type="GO" id="GO:0016042">
    <property type="term" value="P:lipid catabolic process"/>
    <property type="evidence" value="ECO:0007669"/>
    <property type="project" value="UniProtKB-KW"/>
</dbReference>
<dbReference type="InterPro" id="IPR000073">
    <property type="entry name" value="AB_hydrolase_1"/>
</dbReference>
<keyword evidence="6" id="KW-0325">Glycoprotein</keyword>
<dbReference type="InterPro" id="IPR029058">
    <property type="entry name" value="AB_hydrolase_fold"/>
</dbReference>
<evidence type="ECO:0000256" key="7">
    <source>
        <dbReference type="SAM" id="SignalP"/>
    </source>
</evidence>
<evidence type="ECO:0000256" key="3">
    <source>
        <dbReference type="ARBA" id="ARBA00022801"/>
    </source>
</evidence>
<dbReference type="SUPFAM" id="SSF53474">
    <property type="entry name" value="alpha/beta-Hydrolases"/>
    <property type="match status" value="1"/>
</dbReference>